<protein>
    <submittedName>
        <fullName evidence="9">N-acetylserotonin O-methyltransferase-like protein</fullName>
    </submittedName>
</protein>
<dbReference type="Pfam" id="PF08100">
    <property type="entry name" value="Dimerisation"/>
    <property type="match status" value="1"/>
</dbReference>
<comment type="cofactor">
    <cofactor evidence="1">
        <name>a divalent metal cation</name>
        <dbReference type="ChEBI" id="CHEBI:60240"/>
    </cofactor>
</comment>
<dbReference type="FunFam" id="3.40.50.150:FF:000146">
    <property type="entry name" value="Acetylserotonin O-methyltransferase"/>
    <property type="match status" value="1"/>
</dbReference>
<dbReference type="InterPro" id="IPR029001">
    <property type="entry name" value="ITPase-like_fam"/>
</dbReference>
<comment type="subunit">
    <text evidence="2">Homodimer.</text>
</comment>
<dbReference type="PROSITE" id="PS51683">
    <property type="entry name" value="SAM_OMT_II"/>
    <property type="match status" value="1"/>
</dbReference>
<proteinExistence type="inferred from homology"/>
<keyword evidence="6" id="KW-0378">Hydrolase</keyword>
<sequence>MLLNPVISKLSGKLVVLASASPRRLEILSNAGLRFEVVPSWFKETLDKSLFKNPYDYAVETAKQKALEVAHRMPFKHLKSPDVVIGADTVVTADGLILEKPTDKEDAYRMLSRLSGKEHSVFTGVAIVLCHDKSDYKVVDFYEETKVKFAELSEEMLWEYINSGEPMDKAGGYGIQALGGMLVEYVKGDFLNVVGFPLNHFCKQLGLIFNSPPESPAHKVKRESDEAWTLVSSLSESAANEEVELLKNGKDGSRMSMQEQNVIGTECSRQDIPHSIISLLDGFKASKTLFTASKLKVFDVLNSSNSQTLEEVAGQINASVLGTERLLEAAVSLGLLERVKQNTEQASRFLVSDSPESLNGYILHCNDMVWPLFSHLENAVREGTSQHERAFGKKNEEVFQDAYYSKDEVKIRFMDAMHSIARVTGKDVATAFELSSYKTACDIGGCTGAMAYEFTKAHPGLSVIVFDLPQVIEMRRHFQPKETDDRVSFVAGDFFKDDLPKADLYILARILHDWSDEKLHVLLSKLSKMCTPGCGLLVSEIFLDEERKRPSRALLQALSMTEGKQRSPTEYRDLLEKHGFTPNLYVIIFLGTRVKDHFISQNALPVFYTYNLVFRIAIPLSVIRI</sequence>
<reference evidence="9" key="2">
    <citation type="submission" date="2025-09" db="UniProtKB">
        <authorList>
            <consortium name="Ensembl"/>
        </authorList>
    </citation>
    <scope>IDENTIFICATION</scope>
</reference>
<dbReference type="Gene3D" id="3.40.50.150">
    <property type="entry name" value="Vaccinia Virus protein VP39"/>
    <property type="match status" value="1"/>
</dbReference>
<dbReference type="Gene3D" id="1.10.10.10">
    <property type="entry name" value="Winged helix-like DNA-binding domain superfamily/Winged helix DNA-binding domain"/>
    <property type="match status" value="1"/>
</dbReference>
<dbReference type="InterPro" id="IPR036390">
    <property type="entry name" value="WH_DNA-bd_sf"/>
</dbReference>
<evidence type="ECO:0000256" key="1">
    <source>
        <dbReference type="ARBA" id="ARBA00001968"/>
    </source>
</evidence>
<evidence type="ECO:0000259" key="8">
    <source>
        <dbReference type="Pfam" id="PF08100"/>
    </source>
</evidence>
<dbReference type="SUPFAM" id="SSF46785">
    <property type="entry name" value="Winged helix' DNA-binding domain"/>
    <property type="match status" value="1"/>
</dbReference>
<dbReference type="InterPro" id="IPR001077">
    <property type="entry name" value="COMT_C"/>
</dbReference>
<dbReference type="Pfam" id="PF00891">
    <property type="entry name" value="Methyltransf_2"/>
    <property type="match status" value="1"/>
</dbReference>
<reference evidence="9" key="1">
    <citation type="submission" date="2025-08" db="UniProtKB">
        <authorList>
            <consortium name="Ensembl"/>
        </authorList>
    </citation>
    <scope>IDENTIFICATION</scope>
</reference>
<dbReference type="AlphaFoldDB" id="A0A672R1K1"/>
<dbReference type="SUPFAM" id="SSF53335">
    <property type="entry name" value="S-adenosyl-L-methionine-dependent methyltransferases"/>
    <property type="match status" value="1"/>
</dbReference>
<feature type="domain" description="O-methyltransferase dimerisation" evidence="8">
    <location>
        <begin position="278"/>
        <end position="351"/>
    </location>
</feature>
<dbReference type="InterPro" id="IPR012967">
    <property type="entry name" value="COMT_dimerisation"/>
</dbReference>
<organism evidence="9 10">
    <name type="scientific">Sinocyclocheilus grahami</name>
    <name type="common">Dianchi golden-line fish</name>
    <name type="synonym">Barbus grahami</name>
    <dbReference type="NCBI Taxonomy" id="75366"/>
    <lineage>
        <taxon>Eukaryota</taxon>
        <taxon>Metazoa</taxon>
        <taxon>Chordata</taxon>
        <taxon>Craniata</taxon>
        <taxon>Vertebrata</taxon>
        <taxon>Euteleostomi</taxon>
        <taxon>Actinopterygii</taxon>
        <taxon>Neopterygii</taxon>
        <taxon>Teleostei</taxon>
        <taxon>Ostariophysi</taxon>
        <taxon>Cypriniformes</taxon>
        <taxon>Cyprinidae</taxon>
        <taxon>Cyprininae</taxon>
        <taxon>Sinocyclocheilus</taxon>
    </lineage>
</organism>
<dbReference type="InterPro" id="IPR016461">
    <property type="entry name" value="COMT-like"/>
</dbReference>
<keyword evidence="10" id="KW-1185">Reference proteome</keyword>
<evidence type="ECO:0000259" key="7">
    <source>
        <dbReference type="Pfam" id="PF00891"/>
    </source>
</evidence>
<dbReference type="GO" id="GO:0046983">
    <property type="term" value="F:protein dimerization activity"/>
    <property type="evidence" value="ECO:0007669"/>
    <property type="project" value="InterPro"/>
</dbReference>
<name>A0A672R1K1_SINGR</name>
<dbReference type="Gene3D" id="3.90.950.10">
    <property type="match status" value="1"/>
</dbReference>
<evidence type="ECO:0000256" key="4">
    <source>
        <dbReference type="ARBA" id="ARBA00022679"/>
    </source>
</evidence>
<dbReference type="Pfam" id="PF02545">
    <property type="entry name" value="Maf"/>
    <property type="match status" value="1"/>
</dbReference>
<dbReference type="PANTHER" id="PTHR43213">
    <property type="entry name" value="BIFUNCTIONAL DTTP/UTP PYROPHOSPHATASE/METHYLTRANSFERASE PROTEIN-RELATED"/>
    <property type="match status" value="1"/>
</dbReference>
<dbReference type="SUPFAM" id="SSF52972">
    <property type="entry name" value="ITPase-like"/>
    <property type="match status" value="1"/>
</dbReference>
<gene>
    <name evidence="9" type="primary">asmtl</name>
</gene>
<evidence type="ECO:0000256" key="5">
    <source>
        <dbReference type="ARBA" id="ARBA00022691"/>
    </source>
</evidence>
<evidence type="ECO:0000256" key="6">
    <source>
        <dbReference type="ARBA" id="ARBA00022801"/>
    </source>
</evidence>
<dbReference type="NCBIfam" id="TIGR00172">
    <property type="entry name" value="maf"/>
    <property type="match status" value="1"/>
</dbReference>
<dbReference type="InterPro" id="IPR003697">
    <property type="entry name" value="Maf-like"/>
</dbReference>
<dbReference type="HAMAP" id="MF_00528">
    <property type="entry name" value="Maf"/>
    <property type="match status" value="1"/>
</dbReference>
<dbReference type="PANTHER" id="PTHR43213:SF5">
    <property type="entry name" value="BIFUNCTIONAL DTTP_UTP PYROPHOSPHATASE_METHYLTRANSFERASE PROTEIN-RELATED"/>
    <property type="match status" value="1"/>
</dbReference>
<dbReference type="Ensembl" id="ENSSGRT00000087630.1">
    <property type="protein sequence ID" value="ENSSGRP00000082299.1"/>
    <property type="gene ID" value="ENSSGRG00000041608.1"/>
</dbReference>
<keyword evidence="4" id="KW-0808">Transferase</keyword>
<evidence type="ECO:0000256" key="2">
    <source>
        <dbReference type="ARBA" id="ARBA00011738"/>
    </source>
</evidence>
<accession>A0A672R1K1</accession>
<keyword evidence="3" id="KW-0489">Methyltransferase</keyword>
<evidence type="ECO:0000313" key="9">
    <source>
        <dbReference type="Ensembl" id="ENSSGRP00000082299.1"/>
    </source>
</evidence>
<dbReference type="InterPro" id="IPR029063">
    <property type="entry name" value="SAM-dependent_MTases_sf"/>
</dbReference>
<dbReference type="Proteomes" id="UP000472262">
    <property type="component" value="Unassembled WGS sequence"/>
</dbReference>
<evidence type="ECO:0000256" key="3">
    <source>
        <dbReference type="ARBA" id="ARBA00022603"/>
    </source>
</evidence>
<dbReference type="CDD" id="cd00555">
    <property type="entry name" value="Maf"/>
    <property type="match status" value="1"/>
</dbReference>
<dbReference type="InterPro" id="IPR036388">
    <property type="entry name" value="WH-like_DNA-bd_sf"/>
</dbReference>
<feature type="domain" description="O-methyltransferase C-terminal" evidence="7">
    <location>
        <begin position="373"/>
        <end position="580"/>
    </location>
</feature>
<evidence type="ECO:0000313" key="10">
    <source>
        <dbReference type="Proteomes" id="UP000472262"/>
    </source>
</evidence>
<dbReference type="FunFam" id="3.90.950.10:FF:000020">
    <property type="entry name" value="Probable bifunctional dTTP/UTP pyrophosphatase/methyltransferase protein"/>
    <property type="match status" value="1"/>
</dbReference>
<dbReference type="GO" id="GO:0047429">
    <property type="term" value="F:nucleoside triphosphate diphosphatase activity"/>
    <property type="evidence" value="ECO:0007669"/>
    <property type="project" value="InterPro"/>
</dbReference>
<dbReference type="GO" id="GO:0008171">
    <property type="term" value="F:O-methyltransferase activity"/>
    <property type="evidence" value="ECO:0007669"/>
    <property type="project" value="InterPro"/>
</dbReference>
<dbReference type="GO" id="GO:0032259">
    <property type="term" value="P:methylation"/>
    <property type="evidence" value="ECO:0007669"/>
    <property type="project" value="UniProtKB-KW"/>
</dbReference>
<dbReference type="FunFam" id="1.10.10.10:FF:000358">
    <property type="entry name" value="Acetylserotonin O-methyltransferase"/>
    <property type="match status" value="1"/>
</dbReference>
<keyword evidence="5" id="KW-0949">S-adenosyl-L-methionine</keyword>